<dbReference type="AlphaFoldDB" id="A0A8K0H908"/>
<keyword evidence="4" id="KW-0333">Golgi apparatus</keyword>
<dbReference type="InterPro" id="IPR019177">
    <property type="entry name" value="Golgin_subfamily_A_member_5"/>
</dbReference>
<name>A0A8K0H908_9ROSA</name>
<evidence type="ECO:0000256" key="5">
    <source>
        <dbReference type="ARBA" id="ARBA00023054"/>
    </source>
</evidence>
<accession>A0A8K0H908</accession>
<reference evidence="8" key="1">
    <citation type="submission" date="2020-03" db="EMBL/GenBank/DDBJ databases">
        <title>A high-quality chromosome-level genome assembly of a woody plant with both climbing and erect habits, Rhamnella rubrinervis.</title>
        <authorList>
            <person name="Lu Z."/>
            <person name="Yang Y."/>
            <person name="Zhu X."/>
            <person name="Sun Y."/>
        </authorList>
    </citation>
    <scope>NUCLEOTIDE SEQUENCE</scope>
    <source>
        <strain evidence="8">BYM</strain>
        <tissue evidence="8">Leaf</tissue>
    </source>
</reference>
<comment type="caution">
    <text evidence="8">The sequence shown here is derived from an EMBL/GenBank/DDBJ whole genome shotgun (WGS) entry which is preliminary data.</text>
</comment>
<keyword evidence="2" id="KW-0812">Transmembrane</keyword>
<dbReference type="GO" id="GO:0031985">
    <property type="term" value="C:Golgi cisterna"/>
    <property type="evidence" value="ECO:0007669"/>
    <property type="project" value="TreeGrafter"/>
</dbReference>
<dbReference type="GO" id="GO:0000301">
    <property type="term" value="P:retrograde transport, vesicle recycling within Golgi"/>
    <property type="evidence" value="ECO:0007669"/>
    <property type="project" value="TreeGrafter"/>
</dbReference>
<dbReference type="GO" id="GO:0000139">
    <property type="term" value="C:Golgi membrane"/>
    <property type="evidence" value="ECO:0007669"/>
    <property type="project" value="UniProtKB-SubCell"/>
</dbReference>
<protein>
    <submittedName>
        <fullName evidence="8">Uncharacterized protein</fullName>
    </submittedName>
</protein>
<proteinExistence type="predicted"/>
<keyword evidence="3" id="KW-1133">Transmembrane helix</keyword>
<dbReference type="Proteomes" id="UP000796880">
    <property type="component" value="Unassembled WGS sequence"/>
</dbReference>
<evidence type="ECO:0000256" key="1">
    <source>
        <dbReference type="ARBA" id="ARBA00004194"/>
    </source>
</evidence>
<evidence type="ECO:0000256" key="2">
    <source>
        <dbReference type="ARBA" id="ARBA00022692"/>
    </source>
</evidence>
<evidence type="ECO:0000313" key="8">
    <source>
        <dbReference type="EMBL" id="KAF3447940.1"/>
    </source>
</evidence>
<keyword evidence="6" id="KW-0472">Membrane</keyword>
<dbReference type="GO" id="GO:0007030">
    <property type="term" value="P:Golgi organization"/>
    <property type="evidence" value="ECO:0007669"/>
    <property type="project" value="InterPro"/>
</dbReference>
<dbReference type="PANTHER" id="PTHR13815">
    <property type="entry name" value="GOLGIN-84"/>
    <property type="match status" value="1"/>
</dbReference>
<evidence type="ECO:0000256" key="4">
    <source>
        <dbReference type="ARBA" id="ARBA00023034"/>
    </source>
</evidence>
<sequence length="305" mass="34546">MLEGKKTPFEHPFNLRTIGPPESPPIHDIVRHRRRPFHDSIRCERIRITHRSGILDLKFSILHQAMMLGNTSLLLTPVSLGCESNEQLASQSDEDQLVFVLDFQDYKSENAQLEELLFAERELSKPYEARIKQLQQDLSVSKNDVTRGESNMAEALAIKNSEIEALVSATDGLKKEAAISEGNMASLQAFMEREVELEQRALEGLTALARIRNVRTLYNCAIDHDANVFVGMVLAENIIGMRSENFHSEKLSCAFTEVVDFLQGENVHLFTFDVLVLESPFHPVRFNIYAVVGNSRSFKTIWKGD</sequence>
<evidence type="ECO:0000313" key="9">
    <source>
        <dbReference type="Proteomes" id="UP000796880"/>
    </source>
</evidence>
<evidence type="ECO:0000256" key="6">
    <source>
        <dbReference type="ARBA" id="ARBA00023136"/>
    </source>
</evidence>
<dbReference type="OrthoDB" id="1750061at2759"/>
<evidence type="ECO:0000256" key="3">
    <source>
        <dbReference type="ARBA" id="ARBA00022989"/>
    </source>
</evidence>
<keyword evidence="9" id="KW-1185">Reference proteome</keyword>
<keyword evidence="5" id="KW-0175">Coiled coil</keyword>
<comment type="subcellular location">
    <subcellularLocation>
        <location evidence="1">Golgi apparatus membrane</location>
        <topology evidence="1">Single-pass membrane protein</topology>
    </subcellularLocation>
</comment>
<dbReference type="EMBL" id="VOIH02000004">
    <property type="protein sequence ID" value="KAF3447940.1"/>
    <property type="molecule type" value="Genomic_DNA"/>
</dbReference>
<evidence type="ECO:0000256" key="7">
    <source>
        <dbReference type="SAM" id="MobiDB-lite"/>
    </source>
</evidence>
<feature type="region of interest" description="Disordered" evidence="7">
    <location>
        <begin position="1"/>
        <end position="26"/>
    </location>
</feature>
<organism evidence="8 9">
    <name type="scientific">Rhamnella rubrinervis</name>
    <dbReference type="NCBI Taxonomy" id="2594499"/>
    <lineage>
        <taxon>Eukaryota</taxon>
        <taxon>Viridiplantae</taxon>
        <taxon>Streptophyta</taxon>
        <taxon>Embryophyta</taxon>
        <taxon>Tracheophyta</taxon>
        <taxon>Spermatophyta</taxon>
        <taxon>Magnoliopsida</taxon>
        <taxon>eudicotyledons</taxon>
        <taxon>Gunneridae</taxon>
        <taxon>Pentapetalae</taxon>
        <taxon>rosids</taxon>
        <taxon>fabids</taxon>
        <taxon>Rosales</taxon>
        <taxon>Rhamnaceae</taxon>
        <taxon>rhamnoid group</taxon>
        <taxon>Rhamneae</taxon>
        <taxon>Rhamnella</taxon>
    </lineage>
</organism>
<dbReference type="PANTHER" id="PTHR13815:SF7">
    <property type="entry name" value="GOLGIN SUBFAMILY A MEMBER 5"/>
    <property type="match status" value="1"/>
</dbReference>
<gene>
    <name evidence="8" type="ORF">FNV43_RR08647</name>
</gene>